<name>A0A026WS25_OOCBI</name>
<evidence type="ECO:0000256" key="3">
    <source>
        <dbReference type="ARBA" id="ARBA00022771"/>
    </source>
</evidence>
<keyword evidence="4" id="KW-0862">Zinc</keyword>
<dbReference type="OrthoDB" id="6615327at2759"/>
<proteinExistence type="predicted"/>
<dbReference type="Proteomes" id="UP000053097">
    <property type="component" value="Unassembled WGS sequence"/>
</dbReference>
<keyword evidence="7" id="KW-1185">Reference proteome</keyword>
<keyword evidence="5" id="KW-0539">Nucleus</keyword>
<gene>
    <name evidence="6" type="ORF">X777_01175</name>
</gene>
<sequence>MKELEPNYNCPCSQTIIRRLRILEDEVKIKIQRMLVGVQYVSIDTDCWTSRSQEGYISVNAHIIGDKWIPHSFNVCTEELEERHTAENLADILYNVMVQFEIHEKIVAIANDNASNILKAVQMMPNVPNDITCAAQKIHLAVQHALQEREVSHILNKATKIVSHFRHSAIASKSLEQKQEQLDLPKLKLI</sequence>
<comment type="subcellular location">
    <subcellularLocation>
        <location evidence="1">Nucleus</location>
    </subcellularLocation>
</comment>
<evidence type="ECO:0000256" key="1">
    <source>
        <dbReference type="ARBA" id="ARBA00004123"/>
    </source>
</evidence>
<evidence type="ECO:0000256" key="4">
    <source>
        <dbReference type="ARBA" id="ARBA00022833"/>
    </source>
</evidence>
<keyword evidence="2" id="KW-0479">Metal-binding</keyword>
<dbReference type="GO" id="GO:0008270">
    <property type="term" value="F:zinc ion binding"/>
    <property type="evidence" value="ECO:0007669"/>
    <property type="project" value="UniProtKB-KW"/>
</dbReference>
<dbReference type="SUPFAM" id="SSF53098">
    <property type="entry name" value="Ribonuclease H-like"/>
    <property type="match status" value="1"/>
</dbReference>
<dbReference type="PANTHER" id="PTHR46481:SF10">
    <property type="entry name" value="ZINC FINGER BED DOMAIN-CONTAINING PROTEIN 39"/>
    <property type="match status" value="1"/>
</dbReference>
<keyword evidence="3" id="KW-0863">Zinc-finger</keyword>
<dbReference type="STRING" id="2015173.A0A026WS25"/>
<dbReference type="GO" id="GO:0005634">
    <property type="term" value="C:nucleus"/>
    <property type="evidence" value="ECO:0007669"/>
    <property type="project" value="UniProtKB-SubCell"/>
</dbReference>
<dbReference type="EMBL" id="KK107123">
    <property type="protein sequence ID" value="EZA58476.1"/>
    <property type="molecule type" value="Genomic_DNA"/>
</dbReference>
<organism evidence="6 7">
    <name type="scientific">Ooceraea biroi</name>
    <name type="common">Clonal raider ant</name>
    <name type="synonym">Cerapachys biroi</name>
    <dbReference type="NCBI Taxonomy" id="2015173"/>
    <lineage>
        <taxon>Eukaryota</taxon>
        <taxon>Metazoa</taxon>
        <taxon>Ecdysozoa</taxon>
        <taxon>Arthropoda</taxon>
        <taxon>Hexapoda</taxon>
        <taxon>Insecta</taxon>
        <taxon>Pterygota</taxon>
        <taxon>Neoptera</taxon>
        <taxon>Endopterygota</taxon>
        <taxon>Hymenoptera</taxon>
        <taxon>Apocrita</taxon>
        <taxon>Aculeata</taxon>
        <taxon>Formicoidea</taxon>
        <taxon>Formicidae</taxon>
        <taxon>Dorylinae</taxon>
        <taxon>Ooceraea</taxon>
    </lineage>
</organism>
<dbReference type="AlphaFoldDB" id="A0A026WS25"/>
<dbReference type="OMA" id="HESHIAQ"/>
<evidence type="ECO:0000313" key="6">
    <source>
        <dbReference type="EMBL" id="EZA58476.1"/>
    </source>
</evidence>
<dbReference type="PANTHER" id="PTHR46481">
    <property type="entry name" value="ZINC FINGER BED DOMAIN-CONTAINING PROTEIN 4"/>
    <property type="match status" value="1"/>
</dbReference>
<dbReference type="InterPro" id="IPR012337">
    <property type="entry name" value="RNaseH-like_sf"/>
</dbReference>
<evidence type="ECO:0000256" key="2">
    <source>
        <dbReference type="ARBA" id="ARBA00022723"/>
    </source>
</evidence>
<dbReference type="InterPro" id="IPR052035">
    <property type="entry name" value="ZnF_BED_domain_contain"/>
</dbReference>
<protein>
    <submittedName>
        <fullName evidence="6">Zinc finger BED domain-containing protein</fullName>
    </submittedName>
</protein>
<accession>A0A026WS25</accession>
<evidence type="ECO:0000256" key="5">
    <source>
        <dbReference type="ARBA" id="ARBA00023242"/>
    </source>
</evidence>
<reference evidence="6 7" key="1">
    <citation type="journal article" date="2014" name="Curr. Biol.">
        <title>The genome of the clonal raider ant Cerapachys biroi.</title>
        <authorList>
            <person name="Oxley P.R."/>
            <person name="Ji L."/>
            <person name="Fetter-Pruneda I."/>
            <person name="McKenzie S.K."/>
            <person name="Li C."/>
            <person name="Hu H."/>
            <person name="Zhang G."/>
            <person name="Kronauer D.J."/>
        </authorList>
    </citation>
    <scope>NUCLEOTIDE SEQUENCE [LARGE SCALE GENOMIC DNA]</scope>
</reference>
<evidence type="ECO:0000313" key="7">
    <source>
        <dbReference type="Proteomes" id="UP000053097"/>
    </source>
</evidence>